<dbReference type="InterPro" id="IPR001227">
    <property type="entry name" value="Ac_transferase_dom_sf"/>
</dbReference>
<dbReference type="Gene3D" id="3.30.70.250">
    <property type="entry name" value="Malonyl-CoA ACP transacylase, ACP-binding"/>
    <property type="match status" value="1"/>
</dbReference>
<evidence type="ECO:0000313" key="9">
    <source>
        <dbReference type="EMBL" id="RYC72147.1"/>
    </source>
</evidence>
<dbReference type="RefSeq" id="WP_129601099.1">
    <property type="nucleotide sequence ID" value="NZ_SBLB01000001.1"/>
</dbReference>
<dbReference type="InterPro" id="IPR009081">
    <property type="entry name" value="PP-bd_ACP"/>
</dbReference>
<dbReference type="Gene3D" id="3.30.70.3290">
    <property type="match status" value="1"/>
</dbReference>
<dbReference type="PROSITE" id="PS00455">
    <property type="entry name" value="AMP_BINDING"/>
    <property type="match status" value="1"/>
</dbReference>
<dbReference type="InterPro" id="IPR042099">
    <property type="entry name" value="ANL_N_sf"/>
</dbReference>
<dbReference type="FunFam" id="1.10.1200.10:FF:000016">
    <property type="entry name" value="Non-ribosomal peptide synthase"/>
    <property type="match status" value="1"/>
</dbReference>
<dbReference type="InterPro" id="IPR014030">
    <property type="entry name" value="Ketoacyl_synth_N"/>
</dbReference>
<dbReference type="PROSITE" id="PS00012">
    <property type="entry name" value="PHOSPHOPANTETHEINE"/>
    <property type="match status" value="1"/>
</dbReference>
<evidence type="ECO:0000256" key="4">
    <source>
        <dbReference type="ARBA" id="ARBA00022679"/>
    </source>
</evidence>
<gene>
    <name evidence="9" type="ORF">EQG79_08540</name>
</gene>
<dbReference type="Gene3D" id="3.90.1150.10">
    <property type="entry name" value="Aspartate Aminotransferase, domain 1"/>
    <property type="match status" value="1"/>
</dbReference>
<dbReference type="Pfam" id="PF00698">
    <property type="entry name" value="Acyl_transf_1"/>
    <property type="match status" value="1"/>
</dbReference>
<feature type="domain" description="Ketosynthase family 3 (KS3)" evidence="8">
    <location>
        <begin position="611"/>
        <end position="1035"/>
    </location>
</feature>
<dbReference type="PANTHER" id="PTHR43775:SF51">
    <property type="entry name" value="INACTIVE PHENOLPHTHIOCEROL SYNTHESIS POLYKETIDE SYNTHASE TYPE I PKS1-RELATED"/>
    <property type="match status" value="1"/>
</dbReference>
<dbReference type="GO" id="GO:0030170">
    <property type="term" value="F:pyridoxal phosphate binding"/>
    <property type="evidence" value="ECO:0007669"/>
    <property type="project" value="InterPro"/>
</dbReference>
<dbReference type="SMART" id="SM00823">
    <property type="entry name" value="PKS_PP"/>
    <property type="match status" value="2"/>
</dbReference>
<dbReference type="InterPro" id="IPR006162">
    <property type="entry name" value="Ppantetheine_attach_site"/>
</dbReference>
<dbReference type="InterPro" id="IPR016036">
    <property type="entry name" value="Malonyl_transacylase_ACP-bd"/>
</dbReference>
<reference evidence="9 10" key="1">
    <citation type="submission" date="2019-01" db="EMBL/GenBank/DDBJ databases">
        <title>Spirosoma flava sp. nov., a propanil-degrading bacterium isolated from herbicide-contaminated soil.</title>
        <authorList>
            <person name="Zhang L."/>
            <person name="Jiang J.-D."/>
        </authorList>
    </citation>
    <scope>NUCLEOTIDE SEQUENCE [LARGE SCALE GENOMIC DNA]</scope>
    <source>
        <strain evidence="9 10">TY50</strain>
    </source>
</reference>
<dbReference type="InterPro" id="IPR020845">
    <property type="entry name" value="AMP-binding_CS"/>
</dbReference>
<keyword evidence="10" id="KW-1185">Reference proteome</keyword>
<dbReference type="SUPFAM" id="SSF47336">
    <property type="entry name" value="ACP-like"/>
    <property type="match status" value="2"/>
</dbReference>
<feature type="region of interest" description="Disordered" evidence="6">
    <location>
        <begin position="2195"/>
        <end position="2215"/>
    </location>
</feature>
<dbReference type="GO" id="GO:0008483">
    <property type="term" value="F:transaminase activity"/>
    <property type="evidence" value="ECO:0007669"/>
    <property type="project" value="InterPro"/>
</dbReference>
<dbReference type="SUPFAM" id="SSF53901">
    <property type="entry name" value="Thiolase-like"/>
    <property type="match status" value="1"/>
</dbReference>
<evidence type="ECO:0000256" key="6">
    <source>
        <dbReference type="SAM" id="MobiDB-lite"/>
    </source>
</evidence>
<dbReference type="InterPro" id="IPR045851">
    <property type="entry name" value="AMP-bd_C_sf"/>
</dbReference>
<dbReference type="GO" id="GO:0004312">
    <property type="term" value="F:fatty acid synthase activity"/>
    <property type="evidence" value="ECO:0007669"/>
    <property type="project" value="TreeGrafter"/>
</dbReference>
<dbReference type="PROSITE" id="PS00606">
    <property type="entry name" value="KS3_1"/>
    <property type="match status" value="1"/>
</dbReference>
<dbReference type="InterPro" id="IPR020841">
    <property type="entry name" value="PKS_Beta-ketoAc_synthase_dom"/>
</dbReference>
<keyword evidence="3" id="KW-0597">Phosphoprotein</keyword>
<dbReference type="InterPro" id="IPR016039">
    <property type="entry name" value="Thiolase-like"/>
</dbReference>
<dbReference type="CDD" id="cd00833">
    <property type="entry name" value="PKS"/>
    <property type="match status" value="1"/>
</dbReference>
<dbReference type="PROSITE" id="PS00600">
    <property type="entry name" value="AA_TRANSFER_CLASS_3"/>
    <property type="match status" value="1"/>
</dbReference>
<dbReference type="Pfam" id="PF00501">
    <property type="entry name" value="AMP-binding"/>
    <property type="match status" value="1"/>
</dbReference>
<organism evidence="9 10">
    <name type="scientific">Spirosoma sordidisoli</name>
    <dbReference type="NCBI Taxonomy" id="2502893"/>
    <lineage>
        <taxon>Bacteria</taxon>
        <taxon>Pseudomonadati</taxon>
        <taxon>Bacteroidota</taxon>
        <taxon>Cytophagia</taxon>
        <taxon>Cytophagales</taxon>
        <taxon>Cytophagaceae</taxon>
        <taxon>Spirosoma</taxon>
    </lineage>
</organism>
<accession>A0A4Q2UQU9</accession>
<comment type="caution">
    <text evidence="9">The sequence shown here is derived from an EMBL/GenBank/DDBJ whole genome shotgun (WGS) entry which is preliminary data.</text>
</comment>
<evidence type="ECO:0000259" key="8">
    <source>
        <dbReference type="PROSITE" id="PS52004"/>
    </source>
</evidence>
<dbReference type="SUPFAM" id="SSF56801">
    <property type="entry name" value="Acetyl-CoA synthetase-like"/>
    <property type="match status" value="1"/>
</dbReference>
<dbReference type="InterPro" id="IPR032821">
    <property type="entry name" value="PKS_assoc"/>
</dbReference>
<evidence type="ECO:0000259" key="7">
    <source>
        <dbReference type="PROSITE" id="PS50075"/>
    </source>
</evidence>
<dbReference type="InterPro" id="IPR049704">
    <property type="entry name" value="Aminotrans_3_PPA_site"/>
</dbReference>
<dbReference type="SUPFAM" id="SSF55048">
    <property type="entry name" value="Probable ACP-binding domain of malonyl-CoA ACP transacylase"/>
    <property type="match status" value="1"/>
</dbReference>
<dbReference type="InterPro" id="IPR015422">
    <property type="entry name" value="PyrdxlP-dep_Trfase_small"/>
</dbReference>
<evidence type="ECO:0000313" key="10">
    <source>
        <dbReference type="Proteomes" id="UP000290407"/>
    </source>
</evidence>
<dbReference type="NCBIfam" id="TIGR01733">
    <property type="entry name" value="AA-adenyl-dom"/>
    <property type="match status" value="1"/>
</dbReference>
<dbReference type="Gene3D" id="3.40.47.10">
    <property type="match status" value="1"/>
</dbReference>
<feature type="domain" description="Carrier" evidence="7">
    <location>
        <begin position="1522"/>
        <end position="1597"/>
    </location>
</feature>
<evidence type="ECO:0000256" key="2">
    <source>
        <dbReference type="ARBA" id="ARBA00022450"/>
    </source>
</evidence>
<keyword evidence="5" id="KW-0663">Pyridoxal phosphate</keyword>
<dbReference type="InterPro" id="IPR015421">
    <property type="entry name" value="PyrdxlP-dep_Trfase_major"/>
</dbReference>
<evidence type="ECO:0000256" key="3">
    <source>
        <dbReference type="ARBA" id="ARBA00022553"/>
    </source>
</evidence>
<keyword evidence="4" id="KW-0808">Transferase</keyword>
<dbReference type="PROSITE" id="PS50075">
    <property type="entry name" value="CARRIER"/>
    <property type="match status" value="2"/>
</dbReference>
<dbReference type="PROSITE" id="PS52004">
    <property type="entry name" value="KS3_2"/>
    <property type="match status" value="1"/>
</dbReference>
<dbReference type="SMART" id="SM00825">
    <property type="entry name" value="PKS_KS"/>
    <property type="match status" value="1"/>
</dbReference>
<dbReference type="GO" id="GO:0006633">
    <property type="term" value="P:fatty acid biosynthetic process"/>
    <property type="evidence" value="ECO:0007669"/>
    <property type="project" value="InterPro"/>
</dbReference>
<dbReference type="InterPro" id="IPR016035">
    <property type="entry name" value="Acyl_Trfase/lysoPLipase"/>
</dbReference>
<feature type="domain" description="Carrier" evidence="7">
    <location>
        <begin position="519"/>
        <end position="593"/>
    </location>
</feature>
<dbReference type="EMBL" id="SBLB01000001">
    <property type="protein sequence ID" value="RYC72147.1"/>
    <property type="molecule type" value="Genomic_DNA"/>
</dbReference>
<dbReference type="InterPro" id="IPR014043">
    <property type="entry name" value="Acyl_transferase_dom"/>
</dbReference>
<dbReference type="Gene3D" id="3.40.50.12780">
    <property type="entry name" value="N-terminal domain of ligase-like"/>
    <property type="match status" value="1"/>
</dbReference>
<dbReference type="Pfam" id="PF00550">
    <property type="entry name" value="PP-binding"/>
    <property type="match status" value="2"/>
</dbReference>
<keyword evidence="2" id="KW-0596">Phosphopantetheine</keyword>
<dbReference type="Gene3D" id="3.40.366.10">
    <property type="entry name" value="Malonyl-Coenzyme A Acyl Carrier Protein, domain 2"/>
    <property type="match status" value="1"/>
</dbReference>
<dbReference type="InterPro" id="IPR010071">
    <property type="entry name" value="AA_adenyl_dom"/>
</dbReference>
<dbReference type="Proteomes" id="UP000290407">
    <property type="component" value="Unassembled WGS sequence"/>
</dbReference>
<comment type="cofactor">
    <cofactor evidence="1">
        <name>pyridoxal 5'-phosphate</name>
        <dbReference type="ChEBI" id="CHEBI:597326"/>
    </cofactor>
</comment>
<dbReference type="InterPro" id="IPR018201">
    <property type="entry name" value="Ketoacyl_synth_AS"/>
</dbReference>
<dbReference type="InterPro" id="IPR036736">
    <property type="entry name" value="ACP-like_sf"/>
</dbReference>
<protein>
    <submittedName>
        <fullName evidence="9">Amino acid adenylation domain-containing protein</fullName>
    </submittedName>
</protein>
<dbReference type="InterPro" id="IPR015424">
    <property type="entry name" value="PyrdxlP-dep_Trfase"/>
</dbReference>
<dbReference type="PANTHER" id="PTHR43775">
    <property type="entry name" value="FATTY ACID SYNTHASE"/>
    <property type="match status" value="1"/>
</dbReference>
<dbReference type="Gene3D" id="3.40.640.10">
    <property type="entry name" value="Type I PLP-dependent aspartate aminotransferase-like (Major domain)"/>
    <property type="match status" value="1"/>
</dbReference>
<dbReference type="Pfam" id="PF02801">
    <property type="entry name" value="Ketoacyl-synt_C"/>
    <property type="match status" value="1"/>
</dbReference>
<dbReference type="SMART" id="SM00827">
    <property type="entry name" value="PKS_AT"/>
    <property type="match status" value="1"/>
</dbReference>
<evidence type="ECO:0000256" key="1">
    <source>
        <dbReference type="ARBA" id="ARBA00001933"/>
    </source>
</evidence>
<dbReference type="InterPro" id="IPR050091">
    <property type="entry name" value="PKS_NRPS_Biosynth_Enz"/>
</dbReference>
<dbReference type="Gene3D" id="1.10.1200.10">
    <property type="entry name" value="ACP-like"/>
    <property type="match status" value="2"/>
</dbReference>
<dbReference type="CDD" id="cd05930">
    <property type="entry name" value="A_NRPS"/>
    <property type="match status" value="1"/>
</dbReference>
<proteinExistence type="predicted"/>
<dbReference type="GO" id="GO:0004315">
    <property type="term" value="F:3-oxoacyl-[acyl-carrier-protein] synthase activity"/>
    <property type="evidence" value="ECO:0007669"/>
    <property type="project" value="InterPro"/>
</dbReference>
<dbReference type="InterPro" id="IPR005814">
    <property type="entry name" value="Aminotrans_3"/>
</dbReference>
<dbReference type="GO" id="GO:0044550">
    <property type="term" value="P:secondary metabolite biosynthetic process"/>
    <property type="evidence" value="ECO:0007669"/>
    <property type="project" value="UniProtKB-ARBA"/>
</dbReference>
<sequence length="2234" mass="241608">MTPTGLPVTSFPLVHQLVERVAADHPDRLAVVHNDARLTYRQLNDRADALAQAILQQDPTADYVAISTRRCLEMVIGVLAIVKAGKAYLPLDPEHPEQRLRRIITDSGLKTGVSIGADAGVFETLGLTVVRADLDHQVAPQVVTHRNEVVCVLYTSGSTGQPKGVCQLHTGLIRLMDWQRRHGIVGMGVNTLQFCHLTFDVSSQELFLPLSTGGTVHLIDNADRLDAGRLLAFVRDHHINRSYLPYVAIQYLCEAAIAENRFPDELCEITMGGEQLKLTPAMRTFFEALPECTMMNVYGPAEASIWVTEYRMKGNASAWPTIPPMGWPIVDASLFIVDEDLSLLPNGEAGEILIAGNCLAAGYLNQPDLTADRFIRWQHPQQGEYRVYRTGDMARYRPDGTLEFAGRRDDMVKIRGNRVELGEIEAALRQIPLLAESSVMVREGGNGQKQIVAYLVSVTGQPDDALIRRELEQRVTDYMMPSAFVWMDKLPRTISDKVDKKLLPAPELKRPESAGAYRAPKTPLERTICSLWMRLLAIDQVGVDDNFFTLGGNSLLAQQTVAGLKQQQLTLPITKLYQFPTPAGIARYLGQATSPDSPTPFAEATDPADPSSAIAIIGMAGRFPGASTIEAFWNLLTEGRETTRFFADEELDGAVPNSFRTDPLYVKARGVIEGAELFDAGFFGLAPNQARLMDPQQRVFLEIAWEALEQTGYLPQQYGGRVGVFAGTGKNTYFLNNVLPNHELVAAAGPFQVELLNEKDYIATRTAYTLDLKGPAVSVFSACSTSLLAVAQAVQSLRSGQCEVALAGGASITAPINSGHLYQEGSMLSSDGHTRPFNAGSTGTVFSDGAGVVLLKRAEAARRDGDTIWAIIEGVGVNNDGAGKGSFSAPNAEGQAAAIRAAYADGGVDPATISYVEAHGTATPIGDPIEIEGLTMAFGEQASRQFCAIGSVKSNFGHLTAAAGVAGLIKTALSLHHRQLPASLGFEQPNPAIDFANSPFFVNARQTDWSGESVRRAGVSSFGIGGTNVHVVLKEADRPQPAPSTAPVRPAQLISWSARSADSRDAYAHKLADALATAEAPALADIAYTLHTTRPALAHRRFVVADTTADLLDSLTNPAAQAAPPVRQVPDDIVFMFPGQGAQYLNMGRPLYENEPVFRQAVDECADLLTDQLDRDIRTVMYPDLADADAEARLNDTRYTQPALFITEYALARLWMHWGIQPSVLCGHSIGEFVAAHLAGVFSLADVLQVVSSRGRLVSEQPRGSMLSVRKNADLIRAMLPETLSIAAINSKNLCVVAGPDDAVAEFARQLSDQEIPNKRLPTSHAFHSAMMDPVAEALESQVARVPLNRPQKPIISTLTGTLLTDAQATDPHYWARHMRETVQFAGALDTMLAFDNPLLFDLGPGKISATLARQQAAGKPVPVLTGLETTTDWAVTCRSMLTTLGQFWQLGLTPDWAAFYAGQPQNRVLLPTYAFTKQRCWVDPPAPVAYLQSAPSPAEPLPTHTTSIEPTHFPLLPMRNVVLLNRINELLEDASGIDLAGVQPSMSFVEIGLDSLLLTQVATTLRREFNVPITFRQLSTDYQSPQELAAYLDKTLPADQFQPAPVQATPAPAPASAPIAAPVPAPVYAAPPVSAGSDTALGLIAQQLQLLAKQVALLQGGTPAPPVPAAAPAPQPAPVLNGHTNGTNGAAHAAPNGKAISIPNGQAVDISPEEAAELKKPFGATARIDRQTANLTNRQQTFLEQLTARYTRKTAGSKAYTEQHRNQMADPRVVSGFRPLTKEIVYPIVVNRSRGTRLWDVDGNEYIDVLNGFGSNFFGYQPDYIREALHRQIDNGFEVGPQHELAGTVSQLICEMTGADRAALCSTGSEAVLGAMRMARTITGRSLIVAFTGSYHGIMDEVLVRGTKKLKSFPAAAGIMPEAVQNILILEYGTDESLRIIRERASELAAVLVEPVQSRRPEFLPVDFLKEVRAITASAGTALIFDEVITGFRMHVGGMQAVLGIRADIATYGKVVGAGLPIGVIAGKKAFMDALDGGTWQYGDNSVPEIGVTYFAGTFVRHPLALAAAHASLTHIRENSPRLQEGLAHKTTWLADQMNAICQTRQLPFFVAHYGSLWKIKFKDEVPYTELLFTLMREKGIHIWDGFPCFMTEAHTDADLDAVLAAFSDSVNALIEAGFMRGSLPAPAAPQGQLLTANQPPIPGARLGRDRQGNPAWFVANPDLPGKYMQVNN</sequence>
<dbReference type="Gene3D" id="3.30.300.30">
    <property type="match status" value="1"/>
</dbReference>
<dbReference type="InterPro" id="IPR020806">
    <property type="entry name" value="PKS_PP-bd"/>
</dbReference>
<evidence type="ECO:0000256" key="5">
    <source>
        <dbReference type="ARBA" id="ARBA00022898"/>
    </source>
</evidence>
<dbReference type="Pfam" id="PF16197">
    <property type="entry name" value="KAsynt_C_assoc"/>
    <property type="match status" value="1"/>
</dbReference>
<dbReference type="SUPFAM" id="SSF53383">
    <property type="entry name" value="PLP-dependent transferases"/>
    <property type="match status" value="1"/>
</dbReference>
<dbReference type="SUPFAM" id="SSF52151">
    <property type="entry name" value="FabD/lysophospholipase-like"/>
    <property type="match status" value="1"/>
</dbReference>
<dbReference type="Pfam" id="PF00109">
    <property type="entry name" value="ketoacyl-synt"/>
    <property type="match status" value="1"/>
</dbReference>
<dbReference type="GO" id="GO:0031177">
    <property type="term" value="F:phosphopantetheine binding"/>
    <property type="evidence" value="ECO:0007669"/>
    <property type="project" value="InterPro"/>
</dbReference>
<name>A0A4Q2UQU9_9BACT</name>
<dbReference type="InterPro" id="IPR000873">
    <property type="entry name" value="AMP-dep_synth/lig_dom"/>
</dbReference>
<dbReference type="InterPro" id="IPR014031">
    <property type="entry name" value="Ketoacyl_synth_C"/>
</dbReference>
<dbReference type="Pfam" id="PF00202">
    <property type="entry name" value="Aminotran_3"/>
    <property type="match status" value="1"/>
</dbReference>